<dbReference type="EMBL" id="RSCM01000001">
    <property type="protein sequence ID" value="RUS99683.1"/>
    <property type="molecule type" value="Genomic_DNA"/>
</dbReference>
<gene>
    <name evidence="2" type="ORF">DSM107003_02670</name>
</gene>
<protein>
    <submittedName>
        <fullName evidence="2">Uncharacterized protein</fullName>
    </submittedName>
</protein>
<organism evidence="2 3">
    <name type="scientific">Trichormus variabilis SAG 1403-4b</name>
    <dbReference type="NCBI Taxonomy" id="447716"/>
    <lineage>
        <taxon>Bacteria</taxon>
        <taxon>Bacillati</taxon>
        <taxon>Cyanobacteriota</taxon>
        <taxon>Cyanophyceae</taxon>
        <taxon>Nostocales</taxon>
        <taxon>Nostocaceae</taxon>
        <taxon>Trichormus</taxon>
    </lineage>
</organism>
<dbReference type="Proteomes" id="UP000276103">
    <property type="component" value="Unassembled WGS sequence"/>
</dbReference>
<name>A0A3S1AFA7_ANAVA</name>
<sequence length="330" mass="35352">MIMYFLENYSLIEIYNNVHSQIIHEDKFTPSQVTELSPIKQFPTLGKIEPEVITPTSPTAISIPSDSLTQAPEINVDQNGNHLTTEPSYPEQKPFKPQKLPLVLENNKARPLSTPSITMLTPSAYGKSWGRASIAVGLQSRARFTDKADGVLGVGIGLGDANKSVGLDVNIGIVDLDSFQNGNVSLKLHRRLPNDMAVAVGVKNFVTFGDTDGGTSGYGVVTKMFRLQDSDSKPFSRFYVSAGVGGGQFRSESDINKKIDSVGVFGSVAMQVAKPVSAIIEWSGQDLGLGLSVAPFKKIPLVITPGISDITGNAGDGTRFILGIGYSLSF</sequence>
<evidence type="ECO:0000256" key="1">
    <source>
        <dbReference type="SAM" id="MobiDB-lite"/>
    </source>
</evidence>
<feature type="region of interest" description="Disordered" evidence="1">
    <location>
        <begin position="77"/>
        <end position="96"/>
    </location>
</feature>
<evidence type="ECO:0000313" key="3">
    <source>
        <dbReference type="Proteomes" id="UP000276103"/>
    </source>
</evidence>
<accession>A0A3S1AFA7</accession>
<keyword evidence="3" id="KW-1185">Reference proteome</keyword>
<proteinExistence type="predicted"/>
<reference evidence="2 3" key="1">
    <citation type="journal article" date="2019" name="Genome Biol. Evol.">
        <title>Day and night: Metabolic profiles and evolutionary relationships of six axenic non-marine cyanobacteria.</title>
        <authorList>
            <person name="Will S.E."/>
            <person name="Henke P."/>
            <person name="Boedeker C."/>
            <person name="Huang S."/>
            <person name="Brinkmann H."/>
            <person name="Rohde M."/>
            <person name="Jarek M."/>
            <person name="Friedl T."/>
            <person name="Seufert S."/>
            <person name="Schumacher M."/>
            <person name="Overmann J."/>
            <person name="Neumann-Schaal M."/>
            <person name="Petersen J."/>
        </authorList>
    </citation>
    <scope>NUCLEOTIDE SEQUENCE [LARGE SCALE GENOMIC DNA]</scope>
    <source>
        <strain evidence="2 3">SAG 1403-4b</strain>
    </source>
</reference>
<dbReference type="AlphaFoldDB" id="A0A3S1AFA7"/>
<evidence type="ECO:0000313" key="2">
    <source>
        <dbReference type="EMBL" id="RUS99683.1"/>
    </source>
</evidence>
<comment type="caution">
    <text evidence="2">The sequence shown here is derived from an EMBL/GenBank/DDBJ whole genome shotgun (WGS) entry which is preliminary data.</text>
</comment>
<feature type="compositionally biased region" description="Polar residues" evidence="1">
    <location>
        <begin position="77"/>
        <end position="87"/>
    </location>
</feature>